<feature type="transmembrane region" description="Helical" evidence="1">
    <location>
        <begin position="56"/>
        <end position="78"/>
    </location>
</feature>
<feature type="transmembrane region" description="Helical" evidence="1">
    <location>
        <begin position="6"/>
        <end position="25"/>
    </location>
</feature>
<keyword evidence="3" id="KW-1185">Reference proteome</keyword>
<keyword evidence="1" id="KW-0812">Transmembrane</keyword>
<gene>
    <name evidence="2" type="ORF">AS888_18520</name>
</gene>
<proteinExistence type="predicted"/>
<accession>A0A109MYR8</accession>
<evidence type="ECO:0000313" key="2">
    <source>
        <dbReference type="EMBL" id="KWW20364.1"/>
    </source>
</evidence>
<keyword evidence="1" id="KW-1133">Transmembrane helix</keyword>
<keyword evidence="1" id="KW-0472">Membrane</keyword>
<comment type="caution">
    <text evidence="2">The sequence shown here is derived from an EMBL/GenBank/DDBJ whole genome shotgun (WGS) entry which is preliminary data.</text>
</comment>
<name>A0A109MYR8_9BACI</name>
<reference evidence="2 3" key="1">
    <citation type="submission" date="2015-11" db="EMBL/GenBank/DDBJ databases">
        <title>Genome Sequence of Bacillus simplex strain VanAntwerpen2.</title>
        <authorList>
            <person name="Couger M.B."/>
        </authorList>
    </citation>
    <scope>NUCLEOTIDE SEQUENCE [LARGE SCALE GENOMIC DNA]</scope>
    <source>
        <strain evidence="2 3">VanAntwerpen02</strain>
    </source>
</reference>
<sequence>MGKRIFPLFIILIVSAMAITFLLRMGPFEQPIWMQVVFLFSTSTFTYIAFKNKSEISFVIVSICAIVMLFSLSLRFFCF</sequence>
<dbReference type="EMBL" id="LNNH01000017">
    <property type="protein sequence ID" value="KWW20364.1"/>
    <property type="molecule type" value="Genomic_DNA"/>
</dbReference>
<organism evidence="2 3">
    <name type="scientific">Peribacillus simplex</name>
    <dbReference type="NCBI Taxonomy" id="1478"/>
    <lineage>
        <taxon>Bacteria</taxon>
        <taxon>Bacillati</taxon>
        <taxon>Bacillota</taxon>
        <taxon>Bacilli</taxon>
        <taxon>Bacillales</taxon>
        <taxon>Bacillaceae</taxon>
        <taxon>Peribacillus</taxon>
    </lineage>
</organism>
<dbReference type="Proteomes" id="UP000064189">
    <property type="component" value="Unassembled WGS sequence"/>
</dbReference>
<evidence type="ECO:0000313" key="3">
    <source>
        <dbReference type="Proteomes" id="UP000064189"/>
    </source>
</evidence>
<dbReference type="AlphaFoldDB" id="A0A109MYR8"/>
<dbReference type="RefSeq" id="WP_061141991.1">
    <property type="nucleotide sequence ID" value="NZ_LNNH01000017.1"/>
</dbReference>
<protein>
    <submittedName>
        <fullName evidence="2">Uncharacterized protein</fullName>
    </submittedName>
</protein>
<evidence type="ECO:0000256" key="1">
    <source>
        <dbReference type="SAM" id="Phobius"/>
    </source>
</evidence>
<feature type="transmembrane region" description="Helical" evidence="1">
    <location>
        <begin position="32"/>
        <end position="50"/>
    </location>
</feature>